<dbReference type="InterPro" id="IPR046938">
    <property type="entry name" value="DNA_clamp_sf"/>
</dbReference>
<dbReference type="GO" id="GO:0003700">
    <property type="term" value="F:DNA-binding transcription factor activity"/>
    <property type="evidence" value="ECO:0007669"/>
    <property type="project" value="InterPro"/>
</dbReference>
<dbReference type="GO" id="GO:0009360">
    <property type="term" value="C:DNA polymerase III complex"/>
    <property type="evidence" value="ECO:0007669"/>
    <property type="project" value="InterPro"/>
</dbReference>
<dbReference type="OrthoDB" id="7849865at2"/>
<dbReference type="RefSeq" id="WP_033431968.1">
    <property type="nucleotide sequence ID" value="NZ_CP034550.1"/>
</dbReference>
<protein>
    <submittedName>
        <fullName evidence="3">MerR family transcriptional regulator</fullName>
    </submittedName>
</protein>
<dbReference type="GO" id="GO:0003677">
    <property type="term" value="F:DNA binding"/>
    <property type="evidence" value="ECO:0007669"/>
    <property type="project" value="UniProtKB-KW"/>
</dbReference>
<dbReference type="PROSITE" id="PS50937">
    <property type="entry name" value="HTH_MERR_2"/>
    <property type="match status" value="1"/>
</dbReference>
<evidence type="ECO:0000313" key="3">
    <source>
        <dbReference type="EMBL" id="QFZ21101.1"/>
    </source>
</evidence>
<dbReference type="InterPro" id="IPR001001">
    <property type="entry name" value="DNA_polIII_beta"/>
</dbReference>
<dbReference type="InterPro" id="IPR022637">
    <property type="entry name" value="DNA_polIII_beta_cen"/>
</dbReference>
<dbReference type="KEGG" id="ssyi:EKG83_30275"/>
<evidence type="ECO:0000313" key="4">
    <source>
        <dbReference type="Proteomes" id="UP000325787"/>
    </source>
</evidence>
<dbReference type="CDD" id="cd00140">
    <property type="entry name" value="beta_clamp"/>
    <property type="match status" value="1"/>
</dbReference>
<dbReference type="InterPro" id="IPR000551">
    <property type="entry name" value="MerR-type_HTH_dom"/>
</dbReference>
<dbReference type="AlphaFoldDB" id="A0A5Q0H4E5"/>
<dbReference type="GO" id="GO:0003887">
    <property type="term" value="F:DNA-directed DNA polymerase activity"/>
    <property type="evidence" value="ECO:0007669"/>
    <property type="project" value="InterPro"/>
</dbReference>
<dbReference type="Pfam" id="PF02767">
    <property type="entry name" value="DNA_pol3_beta_2"/>
    <property type="match status" value="1"/>
</dbReference>
<evidence type="ECO:0000256" key="1">
    <source>
        <dbReference type="ARBA" id="ARBA00023125"/>
    </source>
</evidence>
<dbReference type="InterPro" id="IPR047057">
    <property type="entry name" value="MerR_fam"/>
</dbReference>
<dbReference type="Pfam" id="PF13411">
    <property type="entry name" value="MerR_1"/>
    <property type="match status" value="1"/>
</dbReference>
<sequence length="360" mass="38732">MSKSELLTIGAFARATGLTASALRFYADSGLLRPATVDDASGYRYYARDQVERAVVLRRLREVDMPLERVAEVLAADPRDAARVVDDHVAALADRARRARDTATAVKAALGPVAPSPSARVNGLVFTAAVEQVLTATTHEPDLPVLNGVRVEVSADGVVLTATDRYRLSTRTLVPTRPTGARWSETVDADDLRLVLPWTRRERELLLSTRPGRLCLDGSTTRECRTLPGPFPDHRLLLASLPEVRTRVVVPRNALLRGLERQHHHRVRLDTSAPGDAVTVTSRGTATSVPAAVTGPAVAIEFALTTLHPAVNAAVGPDVMLDIAGPHEPVVVRSADDGDLTTLVMPVRTEEPPHQEGTTG</sequence>
<dbReference type="PANTHER" id="PTHR30204:SF97">
    <property type="entry name" value="MERR FAMILY REGULATORY PROTEIN"/>
    <property type="match status" value="1"/>
</dbReference>
<gene>
    <name evidence="3" type="ORF">EKG83_30275</name>
</gene>
<dbReference type="GO" id="GO:0008408">
    <property type="term" value="F:3'-5' exonuclease activity"/>
    <property type="evidence" value="ECO:0007669"/>
    <property type="project" value="InterPro"/>
</dbReference>
<dbReference type="SUPFAM" id="SSF55979">
    <property type="entry name" value="DNA clamp"/>
    <property type="match status" value="2"/>
</dbReference>
<dbReference type="Gene3D" id="3.10.150.10">
    <property type="entry name" value="DNA Polymerase III, subunit A, domain 2"/>
    <property type="match status" value="2"/>
</dbReference>
<proteinExistence type="predicted"/>
<keyword evidence="4" id="KW-1185">Reference proteome</keyword>
<dbReference type="SUPFAM" id="SSF46955">
    <property type="entry name" value="Putative DNA-binding domain"/>
    <property type="match status" value="1"/>
</dbReference>
<keyword evidence="1" id="KW-0238">DNA-binding</keyword>
<evidence type="ECO:0000259" key="2">
    <source>
        <dbReference type="PROSITE" id="PS50937"/>
    </source>
</evidence>
<reference evidence="4" key="1">
    <citation type="journal article" date="2021" name="Curr. Microbiol.">
        <title>Complete genome of nocamycin-producing strain Saccharothrix syringae NRRL B-16468 reveals the biosynthetic potential for secondary metabolites.</title>
        <authorList>
            <person name="Mo X."/>
            <person name="Yang S."/>
        </authorList>
    </citation>
    <scope>NUCLEOTIDE SEQUENCE [LARGE SCALE GENOMIC DNA]</scope>
    <source>
        <strain evidence="4">ATCC 51364 / DSM 43886 / JCM 6844 / KCTC 9398 / NBRC 14523 / NRRL B-16468 / INA 2240</strain>
    </source>
</reference>
<dbReference type="SMART" id="SM00422">
    <property type="entry name" value="HTH_MERR"/>
    <property type="match status" value="1"/>
</dbReference>
<accession>A0A5Q0H4E5</accession>
<organism evidence="3 4">
    <name type="scientific">Saccharothrix syringae</name>
    <name type="common">Nocardiopsis syringae</name>
    <dbReference type="NCBI Taxonomy" id="103733"/>
    <lineage>
        <taxon>Bacteria</taxon>
        <taxon>Bacillati</taxon>
        <taxon>Actinomycetota</taxon>
        <taxon>Actinomycetes</taxon>
        <taxon>Pseudonocardiales</taxon>
        <taxon>Pseudonocardiaceae</taxon>
        <taxon>Saccharothrix</taxon>
    </lineage>
</organism>
<dbReference type="PANTHER" id="PTHR30204">
    <property type="entry name" value="REDOX-CYCLING DRUG-SENSING TRANSCRIPTIONAL ACTIVATOR SOXR"/>
    <property type="match status" value="1"/>
</dbReference>
<feature type="domain" description="HTH merR-type" evidence="2">
    <location>
        <begin position="6"/>
        <end position="76"/>
    </location>
</feature>
<dbReference type="InterPro" id="IPR009061">
    <property type="entry name" value="DNA-bd_dom_put_sf"/>
</dbReference>
<dbReference type="GO" id="GO:0006260">
    <property type="term" value="P:DNA replication"/>
    <property type="evidence" value="ECO:0007669"/>
    <property type="project" value="InterPro"/>
</dbReference>
<name>A0A5Q0H4E5_SACSY</name>
<dbReference type="EMBL" id="CP034550">
    <property type="protein sequence ID" value="QFZ21101.1"/>
    <property type="molecule type" value="Genomic_DNA"/>
</dbReference>
<dbReference type="Gene3D" id="1.10.1660.10">
    <property type="match status" value="1"/>
</dbReference>
<dbReference type="Proteomes" id="UP000325787">
    <property type="component" value="Chromosome"/>
</dbReference>